<comment type="caution">
    <text evidence="2">The sequence shown here is derived from an EMBL/GenBank/DDBJ whole genome shotgun (WGS) entry which is preliminary data.</text>
</comment>
<organism evidence="2 3">
    <name type="scientific">Clathrus columnatus</name>
    <dbReference type="NCBI Taxonomy" id="1419009"/>
    <lineage>
        <taxon>Eukaryota</taxon>
        <taxon>Fungi</taxon>
        <taxon>Dikarya</taxon>
        <taxon>Basidiomycota</taxon>
        <taxon>Agaricomycotina</taxon>
        <taxon>Agaricomycetes</taxon>
        <taxon>Phallomycetidae</taxon>
        <taxon>Phallales</taxon>
        <taxon>Clathraceae</taxon>
        <taxon>Clathrus</taxon>
    </lineage>
</organism>
<evidence type="ECO:0000313" key="2">
    <source>
        <dbReference type="EMBL" id="GJJ16246.1"/>
    </source>
</evidence>
<dbReference type="CDD" id="cd23668">
    <property type="entry name" value="GH55_beta13glucanase-like"/>
    <property type="match status" value="1"/>
</dbReference>
<evidence type="ECO:0000313" key="3">
    <source>
        <dbReference type="Proteomes" id="UP001050691"/>
    </source>
</evidence>
<keyword evidence="3" id="KW-1185">Reference proteome</keyword>
<gene>
    <name evidence="2" type="ORF">Clacol_010542</name>
</gene>
<feature type="domain" description="Rhamnogalacturonase A/B/Epimerase-like pectate lyase" evidence="1">
    <location>
        <begin position="58"/>
        <end position="280"/>
    </location>
</feature>
<dbReference type="EMBL" id="BPWL01000016">
    <property type="protein sequence ID" value="GJJ16246.1"/>
    <property type="molecule type" value="Genomic_DNA"/>
</dbReference>
<dbReference type="InterPro" id="IPR011050">
    <property type="entry name" value="Pectin_lyase_fold/virulence"/>
</dbReference>
<dbReference type="InterPro" id="IPR012334">
    <property type="entry name" value="Pectin_lyas_fold"/>
</dbReference>
<sequence length="753" mass="80092">MSAKIRVSHSICIFLGTSCSAPLGSGNAAPGDPYWLETLAQRGSSAFNPNPASYVVRRNVKDFGAKGDGVTDDTAAINAAIAAGSRCGNTTCQSSTVSPALVYFPKGEYVVSTPIVSWYYTQLIGDPTDPPTIIATPDFNGIAVIDADPYIPDGGGNQWYVNQDNFYREVRNFVIDLTKTPATSQATGLHWQVSQGTSLYNIRVEMSTDPNTNHQGLFMENGSGGFLASITFNGGKMGMNTGNQQFTIRNVTINNAQIGMFMNWNWAWTLQGLNINNCQVEQPQTARPLAPKRLLMLQLLTPRFSFKPLKRVLARWRGSLLLDNIALSNVPKAVTTAQGVTVLTGPGTGTITQWAQGNIFSGTSGSAQFIVGRSRPQYETYSASQIVSVKAQGAKGDGQTDDTKAIQAVFDQFSGCKIIFFDAGTYILTDTVTIPEGTIVTGEVWPRTGSNFQSQTSPRPVVQVGASGSSGSISSSLLVGPTPGAIVVEWNVKGTSPASAAAWDTHIRLGSAAGTNLGSAECPAQGSANPDNCFAAFLGLHLTADSSAYIEAMWVWLGDHDLDGNNGQVNVFSGRGILSQSKGPVWFIGTACKLSAEHSVLYQYNLAGASDHYLGMIQTESPYFQPSPAPPAPFEINSAFNDPSFPNGLTEAWALYIQQSSDILVYGAGLYSFFQDYTQDCLNDGVNNCQSQIVNVDSLSSASVYGLSTLGVSFQLSVSGVGVINQASNPNGLQSTTTAWTRNTAVNSCPCLA</sequence>
<dbReference type="GO" id="GO:0004650">
    <property type="term" value="F:polygalacturonase activity"/>
    <property type="evidence" value="ECO:0007669"/>
    <property type="project" value="InterPro"/>
</dbReference>
<dbReference type="PANTHER" id="PTHR33928:SF2">
    <property type="entry name" value="PECTATE LYASE SUPERFAMILY PROTEIN DOMAIN-CONTAINING PROTEIN-RELATED"/>
    <property type="match status" value="1"/>
</dbReference>
<proteinExistence type="predicted"/>
<feature type="domain" description="Rhamnogalacturonase A/B/Epimerase-like pectate lyase" evidence="1">
    <location>
        <begin position="387"/>
        <end position="444"/>
    </location>
</feature>
<dbReference type="InterPro" id="IPR024535">
    <property type="entry name" value="RHGA/B-epi-like_pectate_lyase"/>
</dbReference>
<dbReference type="PROSITE" id="PS51257">
    <property type="entry name" value="PROKAR_LIPOPROTEIN"/>
    <property type="match status" value="1"/>
</dbReference>
<evidence type="ECO:0000259" key="1">
    <source>
        <dbReference type="Pfam" id="PF12708"/>
    </source>
</evidence>
<accession>A0AAV5ANL8</accession>
<dbReference type="Proteomes" id="UP001050691">
    <property type="component" value="Unassembled WGS sequence"/>
</dbReference>
<dbReference type="PANTHER" id="PTHR33928">
    <property type="entry name" value="POLYGALACTURONASE QRT3"/>
    <property type="match status" value="1"/>
</dbReference>
<dbReference type="AlphaFoldDB" id="A0AAV5ANL8"/>
<dbReference type="SUPFAM" id="SSF51126">
    <property type="entry name" value="Pectin lyase-like"/>
    <property type="match status" value="2"/>
</dbReference>
<dbReference type="Gene3D" id="2.160.20.10">
    <property type="entry name" value="Single-stranded right-handed beta-helix, Pectin lyase-like"/>
    <property type="match status" value="2"/>
</dbReference>
<dbReference type="Pfam" id="PF12708">
    <property type="entry name" value="Pect-lyase_RHGA_epim"/>
    <property type="match status" value="2"/>
</dbReference>
<reference evidence="2" key="1">
    <citation type="submission" date="2021-10" db="EMBL/GenBank/DDBJ databases">
        <title>De novo Genome Assembly of Clathrus columnatus (Basidiomycota, Fungi) Using Illumina and Nanopore Sequence Data.</title>
        <authorList>
            <person name="Ogiso-Tanaka E."/>
            <person name="Itagaki H."/>
            <person name="Hosoya T."/>
            <person name="Hosaka K."/>
        </authorList>
    </citation>
    <scope>NUCLEOTIDE SEQUENCE</scope>
    <source>
        <strain evidence="2">MO-923</strain>
    </source>
</reference>
<dbReference type="InterPro" id="IPR039279">
    <property type="entry name" value="QRT3-like"/>
</dbReference>
<name>A0AAV5ANL8_9AGAM</name>
<protein>
    <recommendedName>
        <fullName evidence="1">Rhamnogalacturonase A/B/Epimerase-like pectate lyase domain-containing protein</fullName>
    </recommendedName>
</protein>